<name>A0ABY5W045_9ACTN</name>
<dbReference type="Proteomes" id="UP001059617">
    <property type="component" value="Chromosome"/>
</dbReference>
<sequence>MVQSKSERNPRTASLPTASRCARYAVRGLVVAGFAGVAWLLSASAANASDGSDGLDHQRFGLLTSVTSLLVGDGHRHDEARDTGHGERDHRGDLVTSTVLTVLSPVDTVTSVVTSSRVADTQAPVQTVDRAAHSATADAPSVQHSSTKRPAKAGIKKTHPKRAQEPVVQAVPVRLGSGGDVTAAATGASVAGVDRTDAVVVSRAADRLDAEDGTVETPVVSRTDAQGTHHVPLLPRPAPVPASPAVGLASGAPSTGSGLNHDGGAAAVLPAAPAGAKVVTFRPVAVEDDELRLSAAEKPTVSPD</sequence>
<reference evidence="3" key="2">
    <citation type="submission" date="2022-09" db="EMBL/GenBank/DDBJ databases">
        <title>Biosynthetic gene clusters of Dactylosporangioum fulvum.</title>
        <authorList>
            <person name="Caradec T."/>
        </authorList>
    </citation>
    <scope>NUCLEOTIDE SEQUENCE</scope>
    <source>
        <strain evidence="3">NRRL B-16292</strain>
    </source>
</reference>
<evidence type="ECO:0000256" key="2">
    <source>
        <dbReference type="SAM" id="Phobius"/>
    </source>
</evidence>
<evidence type="ECO:0000256" key="1">
    <source>
        <dbReference type="SAM" id="MobiDB-lite"/>
    </source>
</evidence>
<protein>
    <submittedName>
        <fullName evidence="3">Uncharacterized protein</fullName>
    </submittedName>
</protein>
<evidence type="ECO:0000313" key="4">
    <source>
        <dbReference type="Proteomes" id="UP001059617"/>
    </source>
</evidence>
<keyword evidence="2" id="KW-0472">Membrane</keyword>
<accession>A0ABY5W045</accession>
<keyword evidence="4" id="KW-1185">Reference proteome</keyword>
<reference evidence="3" key="1">
    <citation type="submission" date="2021-04" db="EMBL/GenBank/DDBJ databases">
        <authorList>
            <person name="Hartkoorn R.C."/>
            <person name="Beaudoing E."/>
            <person name="Hot D."/>
        </authorList>
    </citation>
    <scope>NUCLEOTIDE SEQUENCE</scope>
    <source>
        <strain evidence="3">NRRL B-16292</strain>
    </source>
</reference>
<organism evidence="3 4">
    <name type="scientific">Dactylosporangium fulvum</name>
    <dbReference type="NCBI Taxonomy" id="53359"/>
    <lineage>
        <taxon>Bacteria</taxon>
        <taxon>Bacillati</taxon>
        <taxon>Actinomycetota</taxon>
        <taxon>Actinomycetes</taxon>
        <taxon>Micromonosporales</taxon>
        <taxon>Micromonosporaceae</taxon>
        <taxon>Dactylosporangium</taxon>
    </lineage>
</organism>
<feature type="region of interest" description="Disordered" evidence="1">
    <location>
        <begin position="134"/>
        <end position="165"/>
    </location>
</feature>
<keyword evidence="2" id="KW-1133">Transmembrane helix</keyword>
<feature type="compositionally biased region" description="Basic residues" evidence="1">
    <location>
        <begin position="146"/>
        <end position="161"/>
    </location>
</feature>
<feature type="transmembrane region" description="Helical" evidence="2">
    <location>
        <begin position="21"/>
        <end position="41"/>
    </location>
</feature>
<dbReference type="RefSeq" id="WP_259860566.1">
    <property type="nucleotide sequence ID" value="NZ_BAAAST010000008.1"/>
</dbReference>
<dbReference type="EMBL" id="CP073720">
    <property type="protein sequence ID" value="UWP82794.1"/>
    <property type="molecule type" value="Genomic_DNA"/>
</dbReference>
<gene>
    <name evidence="3" type="ORF">Dfulv_00245</name>
</gene>
<proteinExistence type="predicted"/>
<evidence type="ECO:0000313" key="3">
    <source>
        <dbReference type="EMBL" id="UWP82794.1"/>
    </source>
</evidence>
<keyword evidence="2" id="KW-0812">Transmembrane</keyword>